<evidence type="ECO:0000256" key="2">
    <source>
        <dbReference type="SAM" id="Phobius"/>
    </source>
</evidence>
<keyword evidence="2" id="KW-0472">Membrane</keyword>
<dbReference type="Proteomes" id="UP000635606">
    <property type="component" value="Unassembled WGS sequence"/>
</dbReference>
<feature type="region of interest" description="Disordered" evidence="1">
    <location>
        <begin position="221"/>
        <end position="255"/>
    </location>
</feature>
<comment type="caution">
    <text evidence="3">The sequence shown here is derived from an EMBL/GenBank/DDBJ whole genome shotgun (WGS) entry which is preliminary data.</text>
</comment>
<organism evidence="3 4">
    <name type="scientific">Virgisporangium ochraceum</name>
    <dbReference type="NCBI Taxonomy" id="65505"/>
    <lineage>
        <taxon>Bacteria</taxon>
        <taxon>Bacillati</taxon>
        <taxon>Actinomycetota</taxon>
        <taxon>Actinomycetes</taxon>
        <taxon>Micromonosporales</taxon>
        <taxon>Micromonosporaceae</taxon>
        <taxon>Virgisporangium</taxon>
    </lineage>
</organism>
<keyword evidence="2" id="KW-1133">Transmembrane helix</keyword>
<feature type="transmembrane region" description="Helical" evidence="2">
    <location>
        <begin position="464"/>
        <end position="482"/>
    </location>
</feature>
<gene>
    <name evidence="3" type="ORF">Voc01_015260</name>
</gene>
<proteinExistence type="predicted"/>
<dbReference type="GO" id="GO:0140359">
    <property type="term" value="F:ABC-type transporter activity"/>
    <property type="evidence" value="ECO:0007669"/>
    <property type="project" value="InterPro"/>
</dbReference>
<feature type="transmembrane region" description="Helical" evidence="2">
    <location>
        <begin position="324"/>
        <end position="349"/>
    </location>
</feature>
<sequence>MTRLLRSEWTKLRTVRGWVVALALAFVAVVGLGLASGPGGTCDDSCALPTGPDGGEVTDRFTFAHRPLAGDGSITARVASFTGQIPTPEGEPRRELVGWAKAGLIVKDGTRQGSTYAAVLLTGAHGVRVQHDFIHDTAGPADTRWLRLTRAGDTVTGAASADGVRWTTVATVRLPDLPSTVEAGLFVASPQFSETTRDGIGPAGASGSPSEATATFDSITTDGAWTGTGWTGEGIGSRDGGPAAPPPPTVERAGDAVTLTGSGDIAPAVAGASGLGTSLTQTLVGTFLGLVFVLVVATMSVTAEYRAGLIRTTLAANPSRGRILAAKATVVGAVSFVVGVLAAAVVVTAGRTVLEGNGAYVNATPTGTVLRLVFGTGALLAVAAVLGVGLGALVRRGAVAVTAAVVTVVLPYLLAVTVLPDAAADWLLRVTPAAAFAVQQSAHEYAQVDNLYVVASGYFPLPPWGGFAVLAGWAALTLGLAWSRLRGADA</sequence>
<dbReference type="RefSeq" id="WP_239160029.1">
    <property type="nucleotide sequence ID" value="NZ_BOPH01000020.1"/>
</dbReference>
<dbReference type="EMBL" id="BOPH01000020">
    <property type="protein sequence ID" value="GIJ66609.1"/>
    <property type="molecule type" value="Genomic_DNA"/>
</dbReference>
<keyword evidence="4" id="KW-1185">Reference proteome</keyword>
<dbReference type="Gene3D" id="2.60.120.200">
    <property type="match status" value="1"/>
</dbReference>
<reference evidence="3" key="1">
    <citation type="submission" date="2021-01" db="EMBL/GenBank/DDBJ databases">
        <title>Whole genome shotgun sequence of Virgisporangium ochraceum NBRC 16418.</title>
        <authorList>
            <person name="Komaki H."/>
            <person name="Tamura T."/>
        </authorList>
    </citation>
    <scope>NUCLEOTIDE SEQUENCE</scope>
    <source>
        <strain evidence="3">NBRC 16418</strain>
    </source>
</reference>
<evidence type="ECO:0000256" key="1">
    <source>
        <dbReference type="SAM" id="MobiDB-lite"/>
    </source>
</evidence>
<dbReference type="PANTHER" id="PTHR37305:SF1">
    <property type="entry name" value="MEMBRANE PROTEIN"/>
    <property type="match status" value="1"/>
</dbReference>
<dbReference type="GO" id="GO:0005886">
    <property type="term" value="C:plasma membrane"/>
    <property type="evidence" value="ECO:0007669"/>
    <property type="project" value="UniProtKB-SubCell"/>
</dbReference>
<protein>
    <submittedName>
        <fullName evidence="3">Uncharacterized protein</fullName>
    </submittedName>
</protein>
<feature type="transmembrane region" description="Helical" evidence="2">
    <location>
        <begin position="369"/>
        <end position="390"/>
    </location>
</feature>
<dbReference type="PANTHER" id="PTHR37305">
    <property type="entry name" value="INTEGRAL MEMBRANE PROTEIN-RELATED"/>
    <property type="match status" value="1"/>
</dbReference>
<accession>A0A8J4E9N1</accession>
<dbReference type="AlphaFoldDB" id="A0A8J4E9N1"/>
<keyword evidence="2" id="KW-0812">Transmembrane</keyword>
<evidence type="ECO:0000313" key="4">
    <source>
        <dbReference type="Proteomes" id="UP000635606"/>
    </source>
</evidence>
<evidence type="ECO:0000313" key="3">
    <source>
        <dbReference type="EMBL" id="GIJ66609.1"/>
    </source>
</evidence>
<feature type="transmembrane region" description="Helical" evidence="2">
    <location>
        <begin position="397"/>
        <end position="419"/>
    </location>
</feature>
<name>A0A8J4E9N1_9ACTN</name>
<feature type="compositionally biased region" description="Gly residues" evidence="1">
    <location>
        <begin position="229"/>
        <end position="239"/>
    </location>
</feature>
<feature type="transmembrane region" description="Helical" evidence="2">
    <location>
        <begin position="283"/>
        <end position="303"/>
    </location>
</feature>